<feature type="signal peptide" evidence="1">
    <location>
        <begin position="1"/>
        <end position="24"/>
    </location>
</feature>
<protein>
    <submittedName>
        <fullName evidence="2">Uncharacterized protein</fullName>
    </submittedName>
</protein>
<organism evidence="2 3">
    <name type="scientific">Neorhodopirellula lusitana</name>
    <dbReference type="NCBI Taxonomy" id="445327"/>
    <lineage>
        <taxon>Bacteria</taxon>
        <taxon>Pseudomonadati</taxon>
        <taxon>Planctomycetota</taxon>
        <taxon>Planctomycetia</taxon>
        <taxon>Pirellulales</taxon>
        <taxon>Pirellulaceae</taxon>
        <taxon>Neorhodopirellula</taxon>
    </lineage>
</organism>
<feature type="chain" id="PRO_5046524547" evidence="1">
    <location>
        <begin position="25"/>
        <end position="159"/>
    </location>
</feature>
<sequence>MRPTRKSVVLAVLAFGTSLTVAYAATTDQSVSDNSYYLYTCALNTGGAGVVAVPSRFKWSVETSWRGTDTQGRDLPDTRVMLRLYDPNHNSTALTAQMDLGTAEKLQRELAEIIAKKRENPAFQHRPKLYVPSMIPTGRLMGINKDGEAIIELESKNAK</sequence>
<gene>
    <name evidence="2" type="ORF">SAMN06265222_1385</name>
</gene>
<evidence type="ECO:0000313" key="3">
    <source>
        <dbReference type="Proteomes" id="UP001158067"/>
    </source>
</evidence>
<reference evidence="2 3" key="1">
    <citation type="submission" date="2017-05" db="EMBL/GenBank/DDBJ databases">
        <authorList>
            <person name="Varghese N."/>
            <person name="Submissions S."/>
        </authorList>
    </citation>
    <scope>NUCLEOTIDE SEQUENCE [LARGE SCALE GENOMIC DNA]</scope>
    <source>
        <strain evidence="2 3">DSM 25457</strain>
    </source>
</reference>
<dbReference type="Proteomes" id="UP001158067">
    <property type="component" value="Unassembled WGS sequence"/>
</dbReference>
<name>A0ABY1QTW9_9BACT</name>
<keyword evidence="1" id="KW-0732">Signal</keyword>
<comment type="caution">
    <text evidence="2">The sequence shown here is derived from an EMBL/GenBank/DDBJ whole genome shotgun (WGS) entry which is preliminary data.</text>
</comment>
<dbReference type="RefSeq" id="WP_283435656.1">
    <property type="nucleotide sequence ID" value="NZ_FXUG01000038.1"/>
</dbReference>
<dbReference type="EMBL" id="FXUG01000038">
    <property type="protein sequence ID" value="SMP79824.1"/>
    <property type="molecule type" value="Genomic_DNA"/>
</dbReference>
<keyword evidence="3" id="KW-1185">Reference proteome</keyword>
<accession>A0ABY1QTW9</accession>
<evidence type="ECO:0000256" key="1">
    <source>
        <dbReference type="SAM" id="SignalP"/>
    </source>
</evidence>
<proteinExistence type="predicted"/>
<evidence type="ECO:0000313" key="2">
    <source>
        <dbReference type="EMBL" id="SMP79824.1"/>
    </source>
</evidence>